<evidence type="ECO:0000259" key="2">
    <source>
        <dbReference type="Pfam" id="PF07596"/>
    </source>
</evidence>
<protein>
    <submittedName>
        <fullName evidence="3">Type II secretion system protein G</fullName>
    </submittedName>
</protein>
<gene>
    <name evidence="3" type="primary">xcpT_44</name>
    <name evidence="3" type="ORF">Pan44_40470</name>
</gene>
<feature type="domain" description="DUF1559" evidence="2">
    <location>
        <begin position="36"/>
        <end position="315"/>
    </location>
</feature>
<evidence type="ECO:0000313" key="3">
    <source>
        <dbReference type="EMBL" id="QDT55998.1"/>
    </source>
</evidence>
<organism evidence="3 4">
    <name type="scientific">Caulifigura coniformis</name>
    <dbReference type="NCBI Taxonomy" id="2527983"/>
    <lineage>
        <taxon>Bacteria</taxon>
        <taxon>Pseudomonadati</taxon>
        <taxon>Planctomycetota</taxon>
        <taxon>Planctomycetia</taxon>
        <taxon>Planctomycetales</taxon>
        <taxon>Planctomycetaceae</taxon>
        <taxon>Caulifigura</taxon>
    </lineage>
</organism>
<dbReference type="Gene3D" id="3.30.700.10">
    <property type="entry name" value="Glycoprotein, Type 4 Pilin"/>
    <property type="match status" value="1"/>
</dbReference>
<dbReference type="PANTHER" id="PTHR30093:SF2">
    <property type="entry name" value="TYPE II SECRETION SYSTEM PROTEIN H"/>
    <property type="match status" value="1"/>
</dbReference>
<accession>A0A517SIP3</accession>
<keyword evidence="4" id="KW-1185">Reference proteome</keyword>
<dbReference type="NCBIfam" id="TIGR02532">
    <property type="entry name" value="IV_pilin_GFxxxE"/>
    <property type="match status" value="1"/>
</dbReference>
<dbReference type="Proteomes" id="UP000315700">
    <property type="component" value="Chromosome"/>
</dbReference>
<dbReference type="InterPro" id="IPR027558">
    <property type="entry name" value="Pre_pil_HX9DG_C"/>
</dbReference>
<dbReference type="Pfam" id="PF07963">
    <property type="entry name" value="N_methyl"/>
    <property type="match status" value="1"/>
</dbReference>
<reference evidence="3 4" key="1">
    <citation type="submission" date="2019-02" db="EMBL/GenBank/DDBJ databases">
        <title>Deep-cultivation of Planctomycetes and their phenomic and genomic characterization uncovers novel biology.</title>
        <authorList>
            <person name="Wiegand S."/>
            <person name="Jogler M."/>
            <person name="Boedeker C."/>
            <person name="Pinto D."/>
            <person name="Vollmers J."/>
            <person name="Rivas-Marin E."/>
            <person name="Kohn T."/>
            <person name="Peeters S.H."/>
            <person name="Heuer A."/>
            <person name="Rast P."/>
            <person name="Oberbeckmann S."/>
            <person name="Bunk B."/>
            <person name="Jeske O."/>
            <person name="Meyerdierks A."/>
            <person name="Storesund J.E."/>
            <person name="Kallscheuer N."/>
            <person name="Luecker S."/>
            <person name="Lage O.M."/>
            <person name="Pohl T."/>
            <person name="Merkel B.J."/>
            <person name="Hornburger P."/>
            <person name="Mueller R.-W."/>
            <person name="Bruemmer F."/>
            <person name="Labrenz M."/>
            <person name="Spormann A.M."/>
            <person name="Op den Camp H."/>
            <person name="Overmann J."/>
            <person name="Amann R."/>
            <person name="Jetten M.S.M."/>
            <person name="Mascher T."/>
            <person name="Medema M.H."/>
            <person name="Devos D.P."/>
            <person name="Kaster A.-K."/>
            <person name="Ovreas L."/>
            <person name="Rohde M."/>
            <person name="Galperin M.Y."/>
            <person name="Jogler C."/>
        </authorList>
    </citation>
    <scope>NUCLEOTIDE SEQUENCE [LARGE SCALE GENOMIC DNA]</scope>
    <source>
        <strain evidence="3 4">Pan44</strain>
    </source>
</reference>
<dbReference type="RefSeq" id="WP_145032673.1">
    <property type="nucleotide sequence ID" value="NZ_CP036271.1"/>
</dbReference>
<dbReference type="PROSITE" id="PS00409">
    <property type="entry name" value="PROKAR_NTER_METHYL"/>
    <property type="match status" value="1"/>
</dbReference>
<evidence type="ECO:0000313" key="4">
    <source>
        <dbReference type="Proteomes" id="UP000315700"/>
    </source>
</evidence>
<dbReference type="Pfam" id="PF07596">
    <property type="entry name" value="SBP_bac_10"/>
    <property type="match status" value="1"/>
</dbReference>
<keyword evidence="1" id="KW-0812">Transmembrane</keyword>
<feature type="transmembrane region" description="Helical" evidence="1">
    <location>
        <begin position="12"/>
        <end position="35"/>
    </location>
</feature>
<evidence type="ECO:0000256" key="1">
    <source>
        <dbReference type="SAM" id="Phobius"/>
    </source>
</evidence>
<dbReference type="InParanoid" id="A0A517SIP3"/>
<dbReference type="KEGG" id="ccos:Pan44_40470"/>
<dbReference type="EMBL" id="CP036271">
    <property type="protein sequence ID" value="QDT55998.1"/>
    <property type="molecule type" value="Genomic_DNA"/>
</dbReference>
<sequence length="333" mass="35071">MHASASRGRRGFTLIELLVVIAIIAILIALLLPAVQQAREAARRTQCKNNLKQVGLALHNYLDTFSTFPIGTNFSRGALASPGFGVTWWVSILPYLDLGNLKNQITVEGSHPGSLSNSNPQFTGFVVNGPIVNGLPITVMLCPSSPLQSVRSSGYVHTITCPQYTGISGAVGDTANGFVNASGREWVGYQSGIVAAGGALVPLKAVRIAEITDGTSNVMMVGEQSNFAKTATGAPTTINNHHGFLCGINETAYPVTGRTFNVTTIRYAPNSANTALTGVRNNDGVNNGIFSAHVGGVQVLLGDGSVRFLSENLDMVNVRRLATRDDGGVLGEF</sequence>
<dbReference type="PANTHER" id="PTHR30093">
    <property type="entry name" value="GENERAL SECRETION PATHWAY PROTEIN G"/>
    <property type="match status" value="1"/>
</dbReference>
<dbReference type="SUPFAM" id="SSF54523">
    <property type="entry name" value="Pili subunits"/>
    <property type="match status" value="1"/>
</dbReference>
<dbReference type="OrthoDB" id="280382at2"/>
<keyword evidence="1" id="KW-1133">Transmembrane helix</keyword>
<dbReference type="InterPro" id="IPR045584">
    <property type="entry name" value="Pilin-like"/>
</dbReference>
<name>A0A517SIP3_9PLAN</name>
<dbReference type="InterPro" id="IPR011453">
    <property type="entry name" value="DUF1559"/>
</dbReference>
<keyword evidence="1" id="KW-0472">Membrane</keyword>
<dbReference type="AlphaFoldDB" id="A0A517SIP3"/>
<proteinExistence type="predicted"/>
<dbReference type="InterPro" id="IPR012902">
    <property type="entry name" value="N_methyl_site"/>
</dbReference>
<dbReference type="NCBIfam" id="TIGR04294">
    <property type="entry name" value="pre_pil_HX9DG"/>
    <property type="match status" value="1"/>
</dbReference>